<reference evidence="2 3" key="1">
    <citation type="submission" date="2017-09" db="EMBL/GenBank/DDBJ databases">
        <authorList>
            <person name="Ehlers B."/>
            <person name="Leendertz F.H."/>
        </authorList>
    </citation>
    <scope>NUCLEOTIDE SEQUENCE [LARGE SCALE GENOMIC DNA]</scope>
    <source>
        <strain evidence="2 3">USBA 140</strain>
    </source>
</reference>
<organism evidence="2 3">
    <name type="scientific">Caenispirillum bisanense</name>
    <dbReference type="NCBI Taxonomy" id="414052"/>
    <lineage>
        <taxon>Bacteria</taxon>
        <taxon>Pseudomonadati</taxon>
        <taxon>Pseudomonadota</taxon>
        <taxon>Alphaproteobacteria</taxon>
        <taxon>Rhodospirillales</taxon>
        <taxon>Novispirillaceae</taxon>
        <taxon>Caenispirillum</taxon>
    </lineage>
</organism>
<dbReference type="InterPro" id="IPR042047">
    <property type="entry name" value="SleB_dom1"/>
</dbReference>
<evidence type="ECO:0000313" key="2">
    <source>
        <dbReference type="EMBL" id="SOD92548.1"/>
    </source>
</evidence>
<proteinExistence type="predicted"/>
<dbReference type="GO" id="GO:0016787">
    <property type="term" value="F:hydrolase activity"/>
    <property type="evidence" value="ECO:0007669"/>
    <property type="project" value="UniProtKB-KW"/>
</dbReference>
<dbReference type="Gene3D" id="1.10.10.2520">
    <property type="entry name" value="Cell wall hydrolase SleB, domain 1"/>
    <property type="match status" value="1"/>
</dbReference>
<evidence type="ECO:0000313" key="3">
    <source>
        <dbReference type="Proteomes" id="UP000219621"/>
    </source>
</evidence>
<dbReference type="RefSeq" id="WP_097278231.1">
    <property type="nucleotide sequence ID" value="NZ_OCNJ01000002.1"/>
</dbReference>
<evidence type="ECO:0000259" key="1">
    <source>
        <dbReference type="Pfam" id="PF07486"/>
    </source>
</evidence>
<keyword evidence="2" id="KW-0378">Hydrolase</keyword>
<name>A0A286GAN6_9PROT</name>
<dbReference type="InterPro" id="IPR011105">
    <property type="entry name" value="Cell_wall_hydrolase_SleB"/>
</dbReference>
<dbReference type="OrthoDB" id="9785345at2"/>
<gene>
    <name evidence="2" type="ORF">SAMN05421508_102490</name>
</gene>
<protein>
    <submittedName>
        <fullName evidence="2">Cell Wall Hydrolase</fullName>
    </submittedName>
</protein>
<feature type="domain" description="Cell wall hydrolase SleB" evidence="1">
    <location>
        <begin position="36"/>
        <end position="152"/>
    </location>
</feature>
<keyword evidence="3" id="KW-1185">Reference proteome</keyword>
<dbReference type="Pfam" id="PF07486">
    <property type="entry name" value="Hydrolase_2"/>
    <property type="match status" value="1"/>
</dbReference>
<dbReference type="AlphaFoldDB" id="A0A286GAN6"/>
<accession>A0A286GAN6</accession>
<dbReference type="Proteomes" id="UP000219621">
    <property type="component" value="Unassembled WGS sequence"/>
</dbReference>
<dbReference type="EMBL" id="OCNJ01000002">
    <property type="protein sequence ID" value="SOD92548.1"/>
    <property type="molecule type" value="Genomic_DNA"/>
</dbReference>
<sequence length="158" mass="17282">MSGAAKTTPPVPPLPADLLADPVEVLARTLWGEARGEPVRGQEAVAAVVLNRVARAQARGGRWWWGASVTEVCLKPWQFSCWNANDPNRPRLLALTPQTRGFAGALRIARRAVAGNLADPTDGATHYHARGIHPPWAWRLVPCAEIGRHLFYNDVEVL</sequence>